<feature type="domain" description="HTH lysR-type" evidence="5">
    <location>
        <begin position="9"/>
        <end position="66"/>
    </location>
</feature>
<dbReference type="InterPro" id="IPR036388">
    <property type="entry name" value="WH-like_DNA-bd_sf"/>
</dbReference>
<dbReference type="Pfam" id="PF00126">
    <property type="entry name" value="HTH_1"/>
    <property type="match status" value="1"/>
</dbReference>
<dbReference type="InterPro" id="IPR058163">
    <property type="entry name" value="LysR-type_TF_proteobact-type"/>
</dbReference>
<name>A0A1U9UYK3_CUPNE</name>
<dbReference type="AlphaFoldDB" id="A0A1U9UYK3"/>
<evidence type="ECO:0000313" key="6">
    <source>
        <dbReference type="EMBL" id="AQV97195.1"/>
    </source>
</evidence>
<evidence type="ECO:0000256" key="3">
    <source>
        <dbReference type="ARBA" id="ARBA00023125"/>
    </source>
</evidence>
<dbReference type="InterPro" id="IPR000847">
    <property type="entry name" value="LysR_HTH_N"/>
</dbReference>
<keyword evidence="3" id="KW-0238">DNA-binding</keyword>
<protein>
    <submittedName>
        <fullName evidence="6">LysR family transcriptional regulator</fullName>
    </submittedName>
</protein>
<reference evidence="7" key="1">
    <citation type="submission" date="2017-02" db="EMBL/GenBank/DDBJ databases">
        <title>Complete genome sequence of Cupriavidus necator strain NH9, a 3-chlorobenzoate degrader.</title>
        <authorList>
            <person name="Moriuchi R."/>
            <person name="Dohra H."/>
            <person name="Ogawa N."/>
        </authorList>
    </citation>
    <scope>NUCLEOTIDE SEQUENCE [LARGE SCALE GENOMIC DNA]</scope>
    <source>
        <strain evidence="7">NH9</strain>
    </source>
</reference>
<dbReference type="SUPFAM" id="SSF46785">
    <property type="entry name" value="Winged helix' DNA-binding domain"/>
    <property type="match status" value="1"/>
</dbReference>
<accession>A0A1U9UYK3</accession>
<organism evidence="6 7">
    <name type="scientific">Cupriavidus necator</name>
    <name type="common">Alcaligenes eutrophus</name>
    <name type="synonym">Ralstonia eutropha</name>
    <dbReference type="NCBI Taxonomy" id="106590"/>
    <lineage>
        <taxon>Bacteria</taxon>
        <taxon>Pseudomonadati</taxon>
        <taxon>Pseudomonadota</taxon>
        <taxon>Betaproteobacteria</taxon>
        <taxon>Burkholderiales</taxon>
        <taxon>Burkholderiaceae</taxon>
        <taxon>Cupriavidus</taxon>
    </lineage>
</organism>
<dbReference type="PANTHER" id="PTHR30537">
    <property type="entry name" value="HTH-TYPE TRANSCRIPTIONAL REGULATOR"/>
    <property type="match status" value="1"/>
</dbReference>
<dbReference type="GO" id="GO:0003700">
    <property type="term" value="F:DNA-binding transcription factor activity"/>
    <property type="evidence" value="ECO:0007669"/>
    <property type="project" value="InterPro"/>
</dbReference>
<dbReference type="Proteomes" id="UP000189627">
    <property type="component" value="Chromosome 2"/>
</dbReference>
<dbReference type="PROSITE" id="PS50931">
    <property type="entry name" value="HTH_LYSR"/>
    <property type="match status" value="1"/>
</dbReference>
<dbReference type="SUPFAM" id="SSF53850">
    <property type="entry name" value="Periplasmic binding protein-like II"/>
    <property type="match status" value="1"/>
</dbReference>
<comment type="similarity">
    <text evidence="1">Belongs to the LysR transcriptional regulatory family.</text>
</comment>
<dbReference type="EMBL" id="CP017758">
    <property type="protein sequence ID" value="AQV97195.1"/>
    <property type="molecule type" value="Genomic_DNA"/>
</dbReference>
<dbReference type="KEGG" id="cuh:BJN34_25375"/>
<dbReference type="GO" id="GO:0043565">
    <property type="term" value="F:sequence-specific DNA binding"/>
    <property type="evidence" value="ECO:0007669"/>
    <property type="project" value="TreeGrafter"/>
</dbReference>
<dbReference type="GO" id="GO:0006351">
    <property type="term" value="P:DNA-templated transcription"/>
    <property type="evidence" value="ECO:0007669"/>
    <property type="project" value="TreeGrafter"/>
</dbReference>
<evidence type="ECO:0000259" key="5">
    <source>
        <dbReference type="PROSITE" id="PS50931"/>
    </source>
</evidence>
<dbReference type="Gene3D" id="3.40.190.10">
    <property type="entry name" value="Periplasmic binding protein-like II"/>
    <property type="match status" value="2"/>
</dbReference>
<evidence type="ECO:0000313" key="7">
    <source>
        <dbReference type="Proteomes" id="UP000189627"/>
    </source>
</evidence>
<dbReference type="Pfam" id="PF03466">
    <property type="entry name" value="LysR_substrate"/>
    <property type="match status" value="1"/>
</dbReference>
<dbReference type="PANTHER" id="PTHR30537:SF26">
    <property type="entry name" value="GLYCINE CLEAVAGE SYSTEM TRANSCRIPTIONAL ACTIVATOR"/>
    <property type="match status" value="1"/>
</dbReference>
<dbReference type="InterPro" id="IPR036390">
    <property type="entry name" value="WH_DNA-bd_sf"/>
</dbReference>
<keyword evidence="2" id="KW-0805">Transcription regulation</keyword>
<evidence type="ECO:0000256" key="1">
    <source>
        <dbReference type="ARBA" id="ARBA00009437"/>
    </source>
</evidence>
<dbReference type="OrthoDB" id="8937058at2"/>
<keyword evidence="4" id="KW-0804">Transcription</keyword>
<sequence>MPTDSLRLPPLTALKSFYVLGKAGSLRRAAAELNVTHTAVVRQIRQLESWLGAALVETSASGTVLNPQGVRFHKTLSQAFELISDATAEIRPPGQTEELRVCAPPGFATFWVLPRLHEIQRRMPSVAFDIIPMEARKFDKNGFDIEIAYGYRDEPELVNLALVRPRLMALASPAWIKAHPQVKTAQDLLAQSLVHERFTDVWRTWFEALGLRVGTLQGPRLGALTTVLEAVHLDQGPGLFADIFADERLTRGVLQQVVPDMPRAGTYVLVVRKDRADEPAIRRFSDWLVGTLKSARDADGDLP</sequence>
<proteinExistence type="inferred from homology"/>
<dbReference type="Gene3D" id="1.10.10.10">
    <property type="entry name" value="Winged helix-like DNA-binding domain superfamily/Winged helix DNA-binding domain"/>
    <property type="match status" value="1"/>
</dbReference>
<gene>
    <name evidence="6" type="ORF">BJN34_25375</name>
</gene>
<evidence type="ECO:0000256" key="2">
    <source>
        <dbReference type="ARBA" id="ARBA00023015"/>
    </source>
</evidence>
<dbReference type="InterPro" id="IPR005119">
    <property type="entry name" value="LysR_subst-bd"/>
</dbReference>
<evidence type="ECO:0000256" key="4">
    <source>
        <dbReference type="ARBA" id="ARBA00023163"/>
    </source>
</evidence>